<comment type="caution">
    <text evidence="1">The sequence shown here is derived from an EMBL/GenBank/DDBJ whole genome shotgun (WGS) entry which is preliminary data.</text>
</comment>
<gene>
    <name evidence="1" type="ORF">BKK50_04115</name>
</gene>
<protein>
    <submittedName>
        <fullName evidence="1">Uncharacterized protein</fullName>
    </submittedName>
</protein>
<dbReference type="STRING" id="1908260.BKK50_04115"/>
<evidence type="ECO:0000313" key="1">
    <source>
        <dbReference type="EMBL" id="OOF43764.1"/>
    </source>
</evidence>
<evidence type="ECO:0000313" key="2">
    <source>
        <dbReference type="Proteomes" id="UP000189433"/>
    </source>
</evidence>
<organism evidence="1 2">
    <name type="scientific">Rodentibacter rarus</name>
    <dbReference type="NCBI Taxonomy" id="1908260"/>
    <lineage>
        <taxon>Bacteria</taxon>
        <taxon>Pseudomonadati</taxon>
        <taxon>Pseudomonadota</taxon>
        <taxon>Gammaproteobacteria</taxon>
        <taxon>Pasteurellales</taxon>
        <taxon>Pasteurellaceae</taxon>
        <taxon>Rodentibacter</taxon>
    </lineage>
</organism>
<accession>A0A1V3IPA0</accession>
<reference evidence="1 2" key="1">
    <citation type="submission" date="2016-10" db="EMBL/GenBank/DDBJ databases">
        <title>Rodentibacter gen. nov. and new species.</title>
        <authorList>
            <person name="Christensen H."/>
        </authorList>
    </citation>
    <scope>NUCLEOTIDE SEQUENCE [LARGE SCALE GENOMIC DNA]</scope>
    <source>
        <strain evidence="1 2">CCUG17206</strain>
    </source>
</reference>
<dbReference type="EMBL" id="MLHJ01000032">
    <property type="protein sequence ID" value="OOF43764.1"/>
    <property type="molecule type" value="Genomic_DNA"/>
</dbReference>
<dbReference type="Proteomes" id="UP000189433">
    <property type="component" value="Unassembled WGS sequence"/>
</dbReference>
<name>A0A1V3IPA0_9PAST</name>
<sequence length="134" mass="15441">MDFSKLDIHSTAQHTFRFEVLHPVTGDGTGAFIDVYGAESDPVRKYTASQLRQLQKQEFENSRTRKPKYVELSELEERKLENALVRIAGWENVKWGKEEMAFTPENARKLLTACPWLSDQIVEHSDELGNFLKA</sequence>
<dbReference type="RefSeq" id="WP_077415609.1">
    <property type="nucleotide sequence ID" value="NZ_MLHJ01000032.1"/>
</dbReference>
<dbReference type="AlphaFoldDB" id="A0A1V3IPA0"/>
<keyword evidence="2" id="KW-1185">Reference proteome</keyword>
<dbReference type="OrthoDB" id="5678761at2"/>
<proteinExistence type="predicted"/>